<feature type="compositionally biased region" description="Polar residues" evidence="1">
    <location>
        <begin position="83"/>
        <end position="92"/>
    </location>
</feature>
<sequence length="195" mass="20319">MTRPVQALRGAAPQLLMHTALERGPARPPMGPGPAIWPAPQTMGAIQPPRGPNAANTTYVASPRLAPSPASSATVDGRYGQHPGSSNTQEENANAIPSPIVQAPGGHAYQPLNMASLHAAVAAAQGTMMVEPQFGRPATTHGPAIPRDPPKSTTKGRAKSKRIQSALELHPKRKNKCSYCGSVNHNGASCPTRLV</sequence>
<evidence type="ECO:0000256" key="1">
    <source>
        <dbReference type="SAM" id="MobiDB-lite"/>
    </source>
</evidence>
<dbReference type="HOGENOM" id="CLU_1398613_0_0_1"/>
<feature type="region of interest" description="Disordered" evidence="1">
    <location>
        <begin position="64"/>
        <end position="93"/>
    </location>
</feature>
<reference evidence="2" key="1">
    <citation type="journal article" date="2014" name="Science">
        <title>Structural and functional partitioning of bread wheat chromosome 3B.</title>
        <authorList>
            <person name="Choulet F."/>
            <person name="Alberti A."/>
            <person name="Theil S."/>
            <person name="Glover N."/>
            <person name="Barbe V."/>
            <person name="Daron J."/>
            <person name="Pingault L."/>
            <person name="Sourdille P."/>
            <person name="Couloux A."/>
            <person name="Paux E."/>
            <person name="Leroy P."/>
            <person name="Mangenot S."/>
            <person name="Guilhot N."/>
            <person name="Le Gouis J."/>
            <person name="Balfourier F."/>
            <person name="Alaux M."/>
            <person name="Jamilloux V."/>
            <person name="Poulain J."/>
            <person name="Durand C."/>
            <person name="Bellec A."/>
            <person name="Gaspin C."/>
            <person name="Safar J."/>
            <person name="Dolezel J."/>
            <person name="Rogers J."/>
            <person name="Vandepoele K."/>
            <person name="Aury J.M."/>
            <person name="Mayer K."/>
            <person name="Berges H."/>
            <person name="Quesneville H."/>
            <person name="Wincker P."/>
            <person name="Feuillet C."/>
        </authorList>
    </citation>
    <scope>NUCLEOTIDE SEQUENCE</scope>
</reference>
<proteinExistence type="predicted"/>
<evidence type="ECO:0000313" key="2">
    <source>
        <dbReference type="EMBL" id="CDM81272.1"/>
    </source>
</evidence>
<feature type="region of interest" description="Disordered" evidence="1">
    <location>
        <begin position="135"/>
        <end position="159"/>
    </location>
</feature>
<dbReference type="AlphaFoldDB" id="A0A077RQ10"/>
<dbReference type="EMBL" id="HG670306">
    <property type="protein sequence ID" value="CDM81272.1"/>
    <property type="molecule type" value="Genomic_DNA"/>
</dbReference>
<name>A0A077RQ10_WHEAT</name>
<protein>
    <submittedName>
        <fullName evidence="2">Uncharacterized protein</fullName>
    </submittedName>
</protein>
<feature type="compositionally biased region" description="Low complexity" evidence="1">
    <location>
        <begin position="64"/>
        <end position="73"/>
    </location>
</feature>
<accession>A0A077RQ10</accession>
<gene>
    <name evidence="2" type="ORF">TRAES_3BF045600020CFD_c1</name>
</gene>
<organism evidence="2">
    <name type="scientific">Triticum aestivum</name>
    <name type="common">Wheat</name>
    <dbReference type="NCBI Taxonomy" id="4565"/>
    <lineage>
        <taxon>Eukaryota</taxon>
        <taxon>Viridiplantae</taxon>
        <taxon>Streptophyta</taxon>
        <taxon>Embryophyta</taxon>
        <taxon>Tracheophyta</taxon>
        <taxon>Spermatophyta</taxon>
        <taxon>Magnoliopsida</taxon>
        <taxon>Liliopsida</taxon>
        <taxon>Poales</taxon>
        <taxon>Poaceae</taxon>
        <taxon>BOP clade</taxon>
        <taxon>Pooideae</taxon>
        <taxon>Triticodae</taxon>
        <taxon>Triticeae</taxon>
        <taxon>Triticinae</taxon>
        <taxon>Triticum</taxon>
    </lineage>
</organism>